<organism evidence="1">
    <name type="scientific">Kuenenia stuttgartiensis</name>
    <dbReference type="NCBI Taxonomy" id="174633"/>
    <lineage>
        <taxon>Bacteria</taxon>
        <taxon>Pseudomonadati</taxon>
        <taxon>Planctomycetota</taxon>
        <taxon>Candidatus Brocadiia</taxon>
        <taxon>Candidatus Brocadiales</taxon>
        <taxon>Candidatus Brocadiaceae</taxon>
        <taxon>Candidatus Kuenenia</taxon>
    </lineage>
</organism>
<dbReference type="Proteomes" id="UP000501926">
    <property type="component" value="Chromosome"/>
</dbReference>
<protein>
    <submittedName>
        <fullName evidence="1">Uncharacterized protein</fullName>
    </submittedName>
</protein>
<name>Q1Q205_KUEST</name>
<accession>Q1Q205</accession>
<reference evidence="2 3" key="3">
    <citation type="submission" date="2020-02" db="EMBL/GenBank/DDBJ databases">
        <title>Newly sequenced genome of strain CSTR1 showed variability in Candidatus Kuenenia stuttgartiensis genomes.</title>
        <authorList>
            <person name="Ding C."/>
            <person name="Adrian L."/>
        </authorList>
    </citation>
    <scope>NUCLEOTIDE SEQUENCE [LARGE SCALE GENOMIC DNA]</scope>
    <source>
        <strain evidence="2 3">CSTR1</strain>
    </source>
</reference>
<dbReference type="AlphaFoldDB" id="Q1Q205"/>
<sequence>MCTVVPVSESFVFQGDRPPENTILALCGGNSWISSHNALKLCYVLDFYKK</sequence>
<evidence type="ECO:0000313" key="1">
    <source>
        <dbReference type="EMBL" id="CAJ74043.1"/>
    </source>
</evidence>
<evidence type="ECO:0000313" key="2">
    <source>
        <dbReference type="EMBL" id="QII11074.1"/>
    </source>
</evidence>
<dbReference type="EMBL" id="CP049055">
    <property type="protein sequence ID" value="QII11074.1"/>
    <property type="molecule type" value="Genomic_DNA"/>
</dbReference>
<gene>
    <name evidence="2" type="ORF">KsCSTR_16950</name>
    <name evidence="1" type="ORF">kuste3283</name>
</gene>
<reference evidence="1" key="1">
    <citation type="journal article" date="2006" name="Nature">
        <title>Deciphering the evolution and metabolism of an anammox bacterium from a community genome.</title>
        <authorList>
            <person name="Strous M."/>
            <person name="Pelletier E."/>
            <person name="Mangenot S."/>
            <person name="Rattei T."/>
            <person name="Lehner A."/>
            <person name="Taylor M.W."/>
            <person name="Horn M."/>
            <person name="Daims H."/>
            <person name="Bartol-Mavel D."/>
            <person name="Wincker P."/>
            <person name="Barbe V."/>
            <person name="Fonknechten N."/>
            <person name="Vallenet D."/>
            <person name="Segurens B."/>
            <person name="Schenowitz-Truong C."/>
            <person name="Medigue C."/>
            <person name="Collingro A."/>
            <person name="Snel B."/>
            <person name="Dutilh B.E."/>
            <person name="OpDenCamp H.J.M."/>
            <person name="vanDerDrift C."/>
            <person name="Cirpus I."/>
            <person name="vanDePas-Schoonen K.T."/>
            <person name="Harhangi H.R."/>
            <person name="vanNiftrik L."/>
            <person name="Schmid M."/>
            <person name="Keltjens J."/>
            <person name="vanDeVossenberg J."/>
            <person name="Kartal B."/>
            <person name="Meier H."/>
            <person name="Frishman D."/>
            <person name="Huynen M.A."/>
            <person name="Mewes H."/>
            <person name="Weissenbach J."/>
            <person name="Jetten M.S.M."/>
            <person name="Wagner M."/>
            <person name="LePaslier D."/>
        </authorList>
    </citation>
    <scope>NUCLEOTIDE SEQUENCE</scope>
</reference>
<evidence type="ECO:0000313" key="3">
    <source>
        <dbReference type="Proteomes" id="UP000501926"/>
    </source>
</evidence>
<reference evidence="1" key="2">
    <citation type="submission" date="2006-01" db="EMBL/GenBank/DDBJ databases">
        <authorList>
            <person name="Genoscope"/>
        </authorList>
    </citation>
    <scope>NUCLEOTIDE SEQUENCE</scope>
</reference>
<dbReference type="EMBL" id="CT573071">
    <property type="protein sequence ID" value="CAJ74043.1"/>
    <property type="molecule type" value="Genomic_DNA"/>
</dbReference>
<proteinExistence type="predicted"/>